<feature type="region of interest" description="Disordered" evidence="1">
    <location>
        <begin position="306"/>
        <end position="327"/>
    </location>
</feature>
<reference evidence="4 5" key="1">
    <citation type="submission" date="2019-12" db="EMBL/GenBank/DDBJ databases">
        <authorList>
            <person name="Huq M.A."/>
        </authorList>
    </citation>
    <scope>NUCLEOTIDE SEQUENCE [LARGE SCALE GENOMIC DNA]</scope>
    <source>
        <strain evidence="4 5">MAH-34</strain>
    </source>
</reference>
<dbReference type="PROSITE" id="PS50022">
    <property type="entry name" value="FA58C_3"/>
    <property type="match status" value="3"/>
</dbReference>
<dbReference type="InterPro" id="IPR008979">
    <property type="entry name" value="Galactose-bd-like_sf"/>
</dbReference>
<dbReference type="CDD" id="cd14254">
    <property type="entry name" value="Dockerin_II"/>
    <property type="match status" value="1"/>
</dbReference>
<dbReference type="CDD" id="cd08547">
    <property type="entry name" value="Type_II_cohesin"/>
    <property type="match status" value="1"/>
</dbReference>
<dbReference type="InterPro" id="IPR000421">
    <property type="entry name" value="FA58C"/>
</dbReference>
<feature type="domain" description="F5/8 type C" evidence="2">
    <location>
        <begin position="1223"/>
        <end position="1370"/>
    </location>
</feature>
<feature type="domain" description="F5/8 type C" evidence="2">
    <location>
        <begin position="130"/>
        <end position="282"/>
    </location>
</feature>
<dbReference type="PROSITE" id="PS00018">
    <property type="entry name" value="EF_HAND_1"/>
    <property type="match status" value="1"/>
</dbReference>
<dbReference type="SUPFAM" id="SSF49373">
    <property type="entry name" value="Invasin/intimin cell-adhesion fragments"/>
    <property type="match status" value="1"/>
</dbReference>
<dbReference type="Gene3D" id="2.60.120.260">
    <property type="entry name" value="Galactose-binding domain-like"/>
    <property type="match status" value="3"/>
</dbReference>
<dbReference type="Pfam" id="PF02368">
    <property type="entry name" value="Big_2"/>
    <property type="match status" value="1"/>
</dbReference>
<dbReference type="Pfam" id="PF22124">
    <property type="entry name" value="Glyco_hydro_95_cat"/>
    <property type="match status" value="1"/>
</dbReference>
<dbReference type="Gene3D" id="1.10.1330.10">
    <property type="entry name" value="Dockerin domain"/>
    <property type="match status" value="1"/>
</dbReference>
<evidence type="ECO:0000313" key="4">
    <source>
        <dbReference type="EMBL" id="MVQ33572.1"/>
    </source>
</evidence>
<dbReference type="InterPro" id="IPR054363">
    <property type="entry name" value="GH95_cat"/>
</dbReference>
<dbReference type="InterPro" id="IPR013780">
    <property type="entry name" value="Glyco_hydro_b"/>
</dbReference>
<comment type="caution">
    <text evidence="4">The sequence shown here is derived from an EMBL/GenBank/DDBJ whole genome shotgun (WGS) entry which is preliminary data.</text>
</comment>
<name>A0ABW9U0E9_9BACL</name>
<dbReference type="SUPFAM" id="SSF49785">
    <property type="entry name" value="Galactose-binding domain-like"/>
    <property type="match status" value="3"/>
</dbReference>
<dbReference type="InterPro" id="IPR016134">
    <property type="entry name" value="Dockerin_dom"/>
</dbReference>
<dbReference type="SUPFAM" id="SSF48208">
    <property type="entry name" value="Six-hairpin glycosidases"/>
    <property type="match status" value="1"/>
</dbReference>
<dbReference type="InterPro" id="IPR008965">
    <property type="entry name" value="CBM2/CBM3_carb-bd_dom_sf"/>
</dbReference>
<dbReference type="Pfam" id="PF00754">
    <property type="entry name" value="F5_F8_type_C"/>
    <property type="match status" value="2"/>
</dbReference>
<dbReference type="SMART" id="SM00635">
    <property type="entry name" value="BID_2"/>
    <property type="match status" value="1"/>
</dbReference>
<dbReference type="RefSeq" id="WP_157317720.1">
    <property type="nucleotide sequence ID" value="NZ_WSEM01000004.1"/>
</dbReference>
<feature type="domain" description="Dockerin" evidence="3">
    <location>
        <begin position="1694"/>
        <end position="1756"/>
    </location>
</feature>
<sequence>MKSKFKKIIRNTMLFSLSLSVLGASSIFGLFIKPASASVAPIHNTEQEWNELSGILSNIYGEWSTPSYAGAISTQMPNTAILGNGDVGVTSYGDSKSKEFLVSKGDSWSAGTMNGDNSTKIITLGGIKIREQTPVNLALGKNVSESSHHDDFVSTRVTDGIVGTSDANSWVSSPASPQWVSVDFGEVISFSRYVIKHGGTARTDRQDWNTKSFKVQVTNDAVITGATVWTDIDSVANNTAAMTDKLLAAPVQARQMRVYITEGTQTGGDGRSRLAEVEVYNQPVGSVSDDPQKSSLALNAAATASSTHDSFSPSLSVNGASQTNQEAGNENMWTSAVGNSQWISYDLGSVQTFDRWVVRHGGFARMDKPEWNTQDFKLQISSDGVTWTDVESIEGNIESVTDRILVNPVSSRYVRLLITKSTQATTTDSANNPRARIAQFELYHNSNFSSILSPVSFNEIQDIQHAEIRTQMPFAGQSMKMQTWVSATDNTFITEIVSTGNKAVDLEVTTWAKNDNALYPANAGNDAGSVWASRKTDNQAKSNPKSWTSEAVLMTKLIGAGSYVSSSNQQQAEGVLKFTLQPNQPIQIVTSVGGGGQTYDNMDVLKQAKSPLIQAKDLLGAYNSAGDIAGLHERHLDWWKNYWLKSYINLDSNDADLSKIERYYYGSQYILGSTVREGKLAPGLHGIWRTTDDPLWSGDYHLNYNFFGPVYGSYSSNRPDQGLPIVDALWDFMPEGERRAREDMTLIANHAPPEAWQYIQNRGLATGIDGALLYPVSIGPWGSAPEGPSYIGQTIDAAYGATQFISYYRYTQDEQFLKDKLVPYLEKVAKFYESWLEKEDDGQGGYRYIAYDGYHEYTFAKNSGVTSGLAWNVFNMLTEAVAVLGENQLGVSQQRADLWKDIRDHMADTPTMERNGQTVYALADNGDFWPNSGNVELEFIHPGERLGFNSDPQKLEIARNTLTQKAHTFGQINNTPKAYTQAARVGYPAQNIIDYFLQQTYSGLAQNFRIPDNNHGIEKAGATEAFNNLLLQSDNYVIKIFPDWVQDKDAKFVRLREKGAFLVSSAYKGATQEVQYVDVTSEKGKDLSLMNPWPGQEVEIYEDGVRIEATKRTIQSGEIYTVPTKANSTYVWKPAGGVRQVTLVSITPSTAVTDIQMGTAKTAAALGLPSTVEIVTNQNKAQAAVVWDLTNASYDPTLKKGQTFTVNGHVTLPEDIQNPNDVSLWTGIQVTVNQVPQSQMTATATSEELGKEIAANAIDGDPQTIWHTKWNQSDVLPQSISLNLGGTYNNIHKVTVLPRPEGGNGNITAYNIYTSTDGTAFTKVATGSWANDAAEKSVTFTPANAAYVKVEVTSGVGGWASAAEIHVFASPIVDDVPLKVQSISVSSTSASISDKGGTLQLSAMVLPANATNKSVTWAVCEEDGTTATDKATIDQNGVLTAARDGVVKVMATATDGSGVQGSSYVLISGQISVPTDVPQATLTGPAFVQAGAAFSTQFGLNNVTASVYSAVYAADITVAFDADSIGFVSVDSLISGFTEVQTHTDVPGQVRIIAVSPSDTGVVATNGDLFKFNWIAKPNQAPTTTNMVLTKVAVEGAQGQKVDATPASLTVSVTTAVDKTTLQTVIGLAQSALDHAVEGTKVGQYADGSKAVLLSAIQAATTIESDPAATQQQLDQAAITLNQALQAFNGKLVTVYARGDVNGDNAVDIGDLGRAAVHYGKTSASSDWNEAKSADYNQDGKINIVDIVGIAKLILQ</sequence>
<dbReference type="EMBL" id="WSEM01000004">
    <property type="protein sequence ID" value="MVQ33572.1"/>
    <property type="molecule type" value="Genomic_DNA"/>
</dbReference>
<dbReference type="InterPro" id="IPR012341">
    <property type="entry name" value="6hp_glycosidase-like_sf"/>
</dbReference>
<evidence type="ECO:0000313" key="5">
    <source>
        <dbReference type="Proteomes" id="UP000467637"/>
    </source>
</evidence>
<dbReference type="Gene3D" id="1.20.1270.90">
    <property type="entry name" value="AF1782-like"/>
    <property type="match status" value="1"/>
</dbReference>
<evidence type="ECO:0000256" key="1">
    <source>
        <dbReference type="SAM" id="MobiDB-lite"/>
    </source>
</evidence>
<proteinExistence type="predicted"/>
<dbReference type="Pfam" id="PF22633">
    <property type="entry name" value="F5_F8_type_C_2"/>
    <property type="match status" value="1"/>
</dbReference>
<dbReference type="InterPro" id="IPR036439">
    <property type="entry name" value="Dockerin_dom_sf"/>
</dbReference>
<accession>A0ABW9U0E9</accession>
<dbReference type="PROSITE" id="PS51766">
    <property type="entry name" value="DOCKERIN"/>
    <property type="match status" value="1"/>
</dbReference>
<evidence type="ECO:0008006" key="6">
    <source>
        <dbReference type="Google" id="ProtNLM"/>
    </source>
</evidence>
<organism evidence="4 5">
    <name type="scientific">Paenibacillus anseongense</name>
    <dbReference type="NCBI Taxonomy" id="2682845"/>
    <lineage>
        <taxon>Bacteria</taxon>
        <taxon>Bacillati</taxon>
        <taxon>Bacillota</taxon>
        <taxon>Bacilli</taxon>
        <taxon>Bacillales</taxon>
        <taxon>Paenibacillaceae</taxon>
        <taxon>Paenibacillus</taxon>
    </lineage>
</organism>
<feature type="domain" description="F5/8 type C" evidence="2">
    <location>
        <begin position="284"/>
        <end position="445"/>
    </location>
</feature>
<dbReference type="InterPro" id="IPR008928">
    <property type="entry name" value="6-hairpin_glycosidase_sf"/>
</dbReference>
<evidence type="ECO:0000259" key="3">
    <source>
        <dbReference type="PROSITE" id="PS51766"/>
    </source>
</evidence>
<dbReference type="PANTHER" id="PTHR31084">
    <property type="entry name" value="ALPHA-L-FUCOSIDASE 2"/>
    <property type="match status" value="1"/>
</dbReference>
<dbReference type="Gene3D" id="2.60.40.1080">
    <property type="match status" value="1"/>
</dbReference>
<dbReference type="Gene3D" id="2.60.40.1180">
    <property type="entry name" value="Golgi alpha-mannosidase II"/>
    <property type="match status" value="1"/>
</dbReference>
<dbReference type="SUPFAM" id="SSF63446">
    <property type="entry name" value="Type I dockerin domain"/>
    <property type="match status" value="1"/>
</dbReference>
<dbReference type="InterPro" id="IPR003343">
    <property type="entry name" value="Big_2"/>
</dbReference>
<protein>
    <recommendedName>
        <fullName evidence="6">Carbohydrate-binding protein</fullName>
    </recommendedName>
</protein>
<dbReference type="InterPro" id="IPR008964">
    <property type="entry name" value="Invasin/intimin_cell_adhesion"/>
</dbReference>
<gene>
    <name evidence="4" type="ORF">GON05_02810</name>
</gene>
<dbReference type="SUPFAM" id="SSF49384">
    <property type="entry name" value="Carbohydrate-binding domain"/>
    <property type="match status" value="1"/>
</dbReference>
<evidence type="ECO:0000259" key="2">
    <source>
        <dbReference type="PROSITE" id="PS50022"/>
    </source>
</evidence>
<dbReference type="Gene3D" id="1.50.10.10">
    <property type="match status" value="1"/>
</dbReference>
<dbReference type="Proteomes" id="UP000467637">
    <property type="component" value="Unassembled WGS sequence"/>
</dbReference>
<keyword evidence="5" id="KW-1185">Reference proteome</keyword>
<dbReference type="Pfam" id="PF00404">
    <property type="entry name" value="Dockerin_1"/>
    <property type="match status" value="1"/>
</dbReference>
<feature type="compositionally biased region" description="Polar residues" evidence="1">
    <location>
        <begin position="308"/>
        <end position="327"/>
    </location>
</feature>
<dbReference type="InterPro" id="IPR002105">
    <property type="entry name" value="Dockerin_1_rpt"/>
</dbReference>
<dbReference type="Gene3D" id="2.60.40.680">
    <property type="match status" value="1"/>
</dbReference>
<dbReference type="InterPro" id="IPR018247">
    <property type="entry name" value="EF_Hand_1_Ca_BS"/>
</dbReference>
<dbReference type="PANTHER" id="PTHR31084:SF0">
    <property type="entry name" value="ALPHA-L-FUCOSIDASE 2"/>
    <property type="match status" value="1"/>
</dbReference>